<keyword evidence="5" id="KW-0998">Cell outer membrane</keyword>
<proteinExistence type="predicted"/>
<name>A0A1C3YYN6_9GAMM</name>
<organism evidence="7 8">
    <name type="scientific">Gilliamella intestini</name>
    <dbReference type="NCBI Taxonomy" id="1798183"/>
    <lineage>
        <taxon>Bacteria</taxon>
        <taxon>Pseudomonadati</taxon>
        <taxon>Pseudomonadota</taxon>
        <taxon>Gammaproteobacteria</taxon>
        <taxon>Orbales</taxon>
        <taxon>Orbaceae</taxon>
        <taxon>Gilliamella</taxon>
    </lineage>
</organism>
<dbReference type="RefSeq" id="WP_167349154.1">
    <property type="nucleotide sequence ID" value="NZ_FMBA01000002.1"/>
</dbReference>
<dbReference type="EMBL" id="FMBA01000002">
    <property type="protein sequence ID" value="SCB75216.1"/>
    <property type="molecule type" value="Genomic_DNA"/>
</dbReference>
<dbReference type="Pfam" id="PF13627">
    <property type="entry name" value="LptM_cons"/>
    <property type="match status" value="1"/>
</dbReference>
<dbReference type="PROSITE" id="PS51257">
    <property type="entry name" value="PROKAR_LIPOPROTEIN"/>
    <property type="match status" value="1"/>
</dbReference>
<evidence type="ECO:0000256" key="5">
    <source>
        <dbReference type="ARBA" id="ARBA00023237"/>
    </source>
</evidence>
<evidence type="ECO:0000313" key="8">
    <source>
        <dbReference type="Proteomes" id="UP000199698"/>
    </source>
</evidence>
<dbReference type="Proteomes" id="UP000199698">
    <property type="component" value="Unassembled WGS sequence"/>
</dbReference>
<evidence type="ECO:0000313" key="7">
    <source>
        <dbReference type="EMBL" id="SCB75216.1"/>
    </source>
</evidence>
<dbReference type="STRING" id="1798183.GA0061080_100240"/>
<dbReference type="NCBIfam" id="NF047847">
    <property type="entry name" value="SS_mature_LptM"/>
    <property type="match status" value="1"/>
</dbReference>
<evidence type="ECO:0000256" key="4">
    <source>
        <dbReference type="ARBA" id="ARBA00023139"/>
    </source>
</evidence>
<keyword evidence="2" id="KW-0732">Signal</keyword>
<dbReference type="AlphaFoldDB" id="A0A1C3YYN6"/>
<sequence length="54" mass="5847">MKSTIKLLSVCFVILALVGCGLKGPLYHPNEKAAMQQAKLTTISIQSDLFIKIA</sequence>
<dbReference type="GO" id="GO:0009279">
    <property type="term" value="C:cell outer membrane"/>
    <property type="evidence" value="ECO:0007669"/>
    <property type="project" value="UniProtKB-SubCell"/>
</dbReference>
<evidence type="ECO:0000256" key="1">
    <source>
        <dbReference type="ARBA" id="ARBA00004459"/>
    </source>
</evidence>
<reference evidence="8" key="1">
    <citation type="submission" date="2016-08" db="EMBL/GenBank/DDBJ databases">
        <authorList>
            <person name="Varghese N."/>
            <person name="Submissions Spin"/>
        </authorList>
    </citation>
    <scope>NUCLEOTIDE SEQUENCE [LARGE SCALE GENOMIC DNA]</scope>
    <source>
        <strain evidence="8">R-53144</strain>
    </source>
</reference>
<keyword evidence="4" id="KW-0564">Palmitate</keyword>
<evidence type="ECO:0000256" key="2">
    <source>
        <dbReference type="ARBA" id="ARBA00022729"/>
    </source>
</evidence>
<dbReference type="InterPro" id="IPR032831">
    <property type="entry name" value="LptM_cons"/>
</dbReference>
<evidence type="ECO:0000256" key="3">
    <source>
        <dbReference type="ARBA" id="ARBA00023136"/>
    </source>
</evidence>
<evidence type="ECO:0000256" key="6">
    <source>
        <dbReference type="ARBA" id="ARBA00023288"/>
    </source>
</evidence>
<keyword evidence="8" id="KW-1185">Reference proteome</keyword>
<gene>
    <name evidence="7" type="ORF">GA0061080_100240</name>
</gene>
<keyword evidence="3" id="KW-0472">Membrane</keyword>
<accession>A0A1C3YYN6</accession>
<comment type="subcellular location">
    <subcellularLocation>
        <location evidence="1">Cell outer membrane</location>
        <topology evidence="1">Lipid-anchor</topology>
    </subcellularLocation>
</comment>
<keyword evidence="6 7" id="KW-0449">Lipoprotein</keyword>
<protein>
    <submittedName>
        <fullName evidence="7">Predicted small lipoprotein YifL</fullName>
    </submittedName>
</protein>